<keyword evidence="4" id="KW-1185">Reference proteome</keyword>
<feature type="domain" description="Ice-binding protein C-terminal" evidence="2">
    <location>
        <begin position="151"/>
        <end position="175"/>
    </location>
</feature>
<evidence type="ECO:0000256" key="1">
    <source>
        <dbReference type="SAM" id="SignalP"/>
    </source>
</evidence>
<dbReference type="InterPro" id="IPR013424">
    <property type="entry name" value="Ice-binding_C"/>
</dbReference>
<evidence type="ECO:0000313" key="3">
    <source>
        <dbReference type="EMBL" id="TWI69900.1"/>
    </source>
</evidence>
<reference evidence="3 4" key="1">
    <citation type="journal article" date="2015" name="Stand. Genomic Sci.">
        <title>Genomic Encyclopedia of Bacterial and Archaeal Type Strains, Phase III: the genomes of soil and plant-associated and newly described type strains.</title>
        <authorList>
            <person name="Whitman W.B."/>
            <person name="Woyke T."/>
            <person name="Klenk H.P."/>
            <person name="Zhou Y."/>
            <person name="Lilburn T.G."/>
            <person name="Beck B.J."/>
            <person name="De Vos P."/>
            <person name="Vandamme P."/>
            <person name="Eisen J.A."/>
            <person name="Garrity G."/>
            <person name="Hugenholtz P."/>
            <person name="Kyrpides N.C."/>
        </authorList>
    </citation>
    <scope>NUCLEOTIDE SEQUENCE [LARGE SCALE GENOMIC DNA]</scope>
    <source>
        <strain evidence="3 4">CGMCC 1.10822</strain>
    </source>
</reference>
<proteinExistence type="predicted"/>
<sequence length="181" mass="18643">MKKAFMSKVAGSLLLTAGMLAAGAASADTSTLEFKGTSAGFSAQHEYSASSFTDTFLFSIDDSVAQNAYGNALAGFDSKMLFNYGITDIQFFSVGADGSHTDIATTFLPGVFVTFKADSALTAGNYGFSITGRTISGTESGSYGGNLTLAPVPEPATYAMLGVGIGLLAFTARRKSNNKLG</sequence>
<dbReference type="EMBL" id="VLLB01000001">
    <property type="protein sequence ID" value="TWI69900.1"/>
    <property type="molecule type" value="Genomic_DNA"/>
</dbReference>
<dbReference type="NCBIfam" id="TIGR02595">
    <property type="entry name" value="PEP_CTERM"/>
    <property type="match status" value="1"/>
</dbReference>
<comment type="caution">
    <text evidence="3">The sequence shown here is derived from an EMBL/GenBank/DDBJ whole genome shotgun (WGS) entry which is preliminary data.</text>
</comment>
<dbReference type="Proteomes" id="UP000318431">
    <property type="component" value="Unassembled WGS sequence"/>
</dbReference>
<dbReference type="AlphaFoldDB" id="A0A562RN96"/>
<accession>A0A562RN96</accession>
<evidence type="ECO:0000313" key="4">
    <source>
        <dbReference type="Proteomes" id="UP000318431"/>
    </source>
</evidence>
<feature type="signal peptide" evidence="1">
    <location>
        <begin position="1"/>
        <end position="27"/>
    </location>
</feature>
<name>A0A562RN96_9BURK</name>
<keyword evidence="1" id="KW-0732">Signal</keyword>
<evidence type="ECO:0000259" key="2">
    <source>
        <dbReference type="Pfam" id="PF07589"/>
    </source>
</evidence>
<organism evidence="3 4">
    <name type="scientific">Pseudoduganella lurida</name>
    <dbReference type="NCBI Taxonomy" id="1036180"/>
    <lineage>
        <taxon>Bacteria</taxon>
        <taxon>Pseudomonadati</taxon>
        <taxon>Pseudomonadota</taxon>
        <taxon>Betaproteobacteria</taxon>
        <taxon>Burkholderiales</taxon>
        <taxon>Oxalobacteraceae</taxon>
        <taxon>Telluria group</taxon>
        <taxon>Pseudoduganella</taxon>
    </lineage>
</organism>
<protein>
    <submittedName>
        <fullName evidence="3">Putative secreted protein with PEP-CTERM sorting signal</fullName>
    </submittedName>
</protein>
<feature type="chain" id="PRO_5022234553" evidence="1">
    <location>
        <begin position="28"/>
        <end position="181"/>
    </location>
</feature>
<dbReference type="Pfam" id="PF07589">
    <property type="entry name" value="PEP-CTERM"/>
    <property type="match status" value="1"/>
</dbReference>
<gene>
    <name evidence="3" type="ORF">IP91_00977</name>
</gene>
<dbReference type="NCBIfam" id="NF038126">
    <property type="entry name" value="PEP_CTERM_FxDxF"/>
    <property type="match status" value="1"/>
</dbReference>